<evidence type="ECO:0000256" key="3">
    <source>
        <dbReference type="SAM" id="SignalP"/>
    </source>
</evidence>
<keyword evidence="1" id="KW-0479">Metal-binding</keyword>
<dbReference type="PANTHER" id="PTHR10587">
    <property type="entry name" value="GLYCOSYL TRANSFERASE-RELATED"/>
    <property type="match status" value="1"/>
</dbReference>
<dbReference type="SUPFAM" id="SSF88713">
    <property type="entry name" value="Glycoside hydrolase/deacetylase"/>
    <property type="match status" value="1"/>
</dbReference>
<keyword evidence="3" id="KW-0732">Signal</keyword>
<comment type="caution">
    <text evidence="5">The sequence shown here is derived from an EMBL/GenBank/DDBJ whole genome shotgun (WGS) entry which is preliminary data.</text>
</comment>
<protein>
    <submittedName>
        <fullName evidence="5">Polysaccharide deacetylase family sporulation protein PdaB</fullName>
    </submittedName>
</protein>
<evidence type="ECO:0000259" key="4">
    <source>
        <dbReference type="PROSITE" id="PS51677"/>
    </source>
</evidence>
<dbReference type="InterPro" id="IPR050248">
    <property type="entry name" value="Polysacc_deacetylase_ArnD"/>
</dbReference>
<dbReference type="PROSITE" id="PS51677">
    <property type="entry name" value="NODB"/>
    <property type="match status" value="1"/>
</dbReference>
<keyword evidence="6" id="KW-1185">Reference proteome</keyword>
<dbReference type="RefSeq" id="WP_204699774.1">
    <property type="nucleotide sequence ID" value="NZ_JAFBEC010000022.1"/>
</dbReference>
<sequence length="248" mass="27930">MKRILFALCSLLLLFTSGFNDVQAKSKEEWQDSGEIVWNVPSERKLIAITFDDGPHPLYTPLIMDVLQKHQAKATFFVIGKHAERYPELLQRGVEEGHEIGNHTYEHVGMQGISDDLFLQQLEKTEQAIIAATGIRPVFFRSVGGYYDDRLITLAADEGYRTIIWSWHQDSRDWKRPGVANIINNVAPGSHPGDIVLFHDAGGNRSETVKALDKILDQLEKEGFEFVTVSELLLHSGYEGIPSELIGL</sequence>
<name>A0ABS2PJP3_9BACL</name>
<dbReference type="Proteomes" id="UP000741863">
    <property type="component" value="Unassembled WGS sequence"/>
</dbReference>
<keyword evidence="2" id="KW-0378">Hydrolase</keyword>
<dbReference type="EMBL" id="JAFBEC010000022">
    <property type="protein sequence ID" value="MBM7635038.1"/>
    <property type="molecule type" value="Genomic_DNA"/>
</dbReference>
<evidence type="ECO:0000313" key="6">
    <source>
        <dbReference type="Proteomes" id="UP000741863"/>
    </source>
</evidence>
<organism evidence="5 6">
    <name type="scientific">Geomicrobium sediminis</name>
    <dbReference type="NCBI Taxonomy" id="1347788"/>
    <lineage>
        <taxon>Bacteria</taxon>
        <taxon>Bacillati</taxon>
        <taxon>Bacillota</taxon>
        <taxon>Bacilli</taxon>
        <taxon>Bacillales</taxon>
        <taxon>Geomicrobium</taxon>
    </lineage>
</organism>
<dbReference type="PANTHER" id="PTHR10587:SF133">
    <property type="entry name" value="CHITIN DEACETYLASE 1-RELATED"/>
    <property type="match status" value="1"/>
</dbReference>
<dbReference type="Gene3D" id="3.20.20.370">
    <property type="entry name" value="Glycoside hydrolase/deacetylase"/>
    <property type="match status" value="1"/>
</dbReference>
<evidence type="ECO:0000256" key="1">
    <source>
        <dbReference type="ARBA" id="ARBA00022723"/>
    </source>
</evidence>
<dbReference type="Pfam" id="PF01522">
    <property type="entry name" value="Polysacc_deac_1"/>
    <property type="match status" value="1"/>
</dbReference>
<dbReference type="InterPro" id="IPR011330">
    <property type="entry name" value="Glyco_hydro/deAcase_b/a-brl"/>
</dbReference>
<gene>
    <name evidence="5" type="ORF">JOD17_004181</name>
</gene>
<dbReference type="InterPro" id="IPR002509">
    <property type="entry name" value="NODB_dom"/>
</dbReference>
<feature type="domain" description="NodB homology" evidence="4">
    <location>
        <begin position="45"/>
        <end position="227"/>
    </location>
</feature>
<evidence type="ECO:0000256" key="2">
    <source>
        <dbReference type="ARBA" id="ARBA00022801"/>
    </source>
</evidence>
<accession>A0ABS2PJP3</accession>
<feature type="chain" id="PRO_5046073930" evidence="3">
    <location>
        <begin position="25"/>
        <end position="248"/>
    </location>
</feature>
<proteinExistence type="predicted"/>
<evidence type="ECO:0000313" key="5">
    <source>
        <dbReference type="EMBL" id="MBM7635038.1"/>
    </source>
</evidence>
<reference evidence="5 6" key="1">
    <citation type="submission" date="2021-01" db="EMBL/GenBank/DDBJ databases">
        <title>Genomic Encyclopedia of Type Strains, Phase IV (KMG-IV): sequencing the most valuable type-strain genomes for metagenomic binning, comparative biology and taxonomic classification.</title>
        <authorList>
            <person name="Goeker M."/>
        </authorList>
    </citation>
    <scope>NUCLEOTIDE SEQUENCE [LARGE SCALE GENOMIC DNA]</scope>
    <source>
        <strain evidence="5 6">DSM 25540</strain>
    </source>
</reference>
<dbReference type="CDD" id="cd10917">
    <property type="entry name" value="CE4_NodB_like_6s_7s"/>
    <property type="match status" value="1"/>
</dbReference>
<feature type="signal peptide" evidence="3">
    <location>
        <begin position="1"/>
        <end position="24"/>
    </location>
</feature>